<feature type="region of interest" description="Disordered" evidence="1">
    <location>
        <begin position="34"/>
        <end position="55"/>
    </location>
</feature>
<evidence type="ECO:0000256" key="1">
    <source>
        <dbReference type="SAM" id="MobiDB-lite"/>
    </source>
</evidence>
<dbReference type="Proteomes" id="UP000828390">
    <property type="component" value="Unassembled WGS sequence"/>
</dbReference>
<name>A0A9D4G522_DREPO</name>
<reference evidence="2" key="2">
    <citation type="submission" date="2020-11" db="EMBL/GenBank/DDBJ databases">
        <authorList>
            <person name="McCartney M.A."/>
            <person name="Auch B."/>
            <person name="Kono T."/>
            <person name="Mallez S."/>
            <person name="Becker A."/>
            <person name="Gohl D.M."/>
            <person name="Silverstein K.A.T."/>
            <person name="Koren S."/>
            <person name="Bechman K.B."/>
            <person name="Herman A."/>
            <person name="Abrahante J.E."/>
            <person name="Garbe J."/>
        </authorList>
    </citation>
    <scope>NUCLEOTIDE SEQUENCE</scope>
    <source>
        <strain evidence="2">Duluth1</strain>
        <tissue evidence="2">Whole animal</tissue>
    </source>
</reference>
<sequence>MFGEDLTQESQSLELLTHGHSCVNRSGHQQITTLESRDTDTDSISGDNVTNDDMADVNNMADADMRSLYEYYELVEMYRGNAKDECVQLFFHKYASDEYDLDRLRCEYFEQLKEVDHEFPFDRNVNLKRRMFTRSGESVATRLAQDLYYIIEVTEGGNYSVLKDMISTGKSRKPSVLTQQYQSESSGKHVPVKCQCANEVALLKDTVNSLQASMLLLKQSILANENLRTQQISQLMSINLAIKADILECSSNVNSVTSSTLQSLSNISMQAMSRVTECEDIIRHMEVYLENRNIMSPPSSNHVPDLQDLTSPSQG</sequence>
<dbReference type="AlphaFoldDB" id="A0A9D4G522"/>
<comment type="caution">
    <text evidence="2">The sequence shown here is derived from an EMBL/GenBank/DDBJ whole genome shotgun (WGS) entry which is preliminary data.</text>
</comment>
<dbReference type="EMBL" id="JAIWYP010000006">
    <property type="protein sequence ID" value="KAH3808710.1"/>
    <property type="molecule type" value="Genomic_DNA"/>
</dbReference>
<evidence type="ECO:0000313" key="2">
    <source>
        <dbReference type="EMBL" id="KAH3808710.1"/>
    </source>
</evidence>
<feature type="region of interest" description="Disordered" evidence="1">
    <location>
        <begin position="294"/>
        <end position="315"/>
    </location>
</feature>
<protein>
    <submittedName>
        <fullName evidence="2">Uncharacterized protein</fullName>
    </submittedName>
</protein>
<keyword evidence="3" id="KW-1185">Reference proteome</keyword>
<evidence type="ECO:0000313" key="3">
    <source>
        <dbReference type="Proteomes" id="UP000828390"/>
    </source>
</evidence>
<gene>
    <name evidence="2" type="ORF">DPMN_137067</name>
</gene>
<accession>A0A9D4G522</accession>
<organism evidence="2 3">
    <name type="scientific">Dreissena polymorpha</name>
    <name type="common">Zebra mussel</name>
    <name type="synonym">Mytilus polymorpha</name>
    <dbReference type="NCBI Taxonomy" id="45954"/>
    <lineage>
        <taxon>Eukaryota</taxon>
        <taxon>Metazoa</taxon>
        <taxon>Spiralia</taxon>
        <taxon>Lophotrochozoa</taxon>
        <taxon>Mollusca</taxon>
        <taxon>Bivalvia</taxon>
        <taxon>Autobranchia</taxon>
        <taxon>Heteroconchia</taxon>
        <taxon>Euheterodonta</taxon>
        <taxon>Imparidentia</taxon>
        <taxon>Neoheterodontei</taxon>
        <taxon>Myida</taxon>
        <taxon>Dreissenoidea</taxon>
        <taxon>Dreissenidae</taxon>
        <taxon>Dreissena</taxon>
    </lineage>
</organism>
<reference evidence="2" key="1">
    <citation type="journal article" date="2019" name="bioRxiv">
        <title>The Genome of the Zebra Mussel, Dreissena polymorpha: A Resource for Invasive Species Research.</title>
        <authorList>
            <person name="McCartney M.A."/>
            <person name="Auch B."/>
            <person name="Kono T."/>
            <person name="Mallez S."/>
            <person name="Zhang Y."/>
            <person name="Obille A."/>
            <person name="Becker A."/>
            <person name="Abrahante J.E."/>
            <person name="Garbe J."/>
            <person name="Badalamenti J.P."/>
            <person name="Herman A."/>
            <person name="Mangelson H."/>
            <person name="Liachko I."/>
            <person name="Sullivan S."/>
            <person name="Sone E.D."/>
            <person name="Koren S."/>
            <person name="Silverstein K.A.T."/>
            <person name="Beckman K.B."/>
            <person name="Gohl D.M."/>
        </authorList>
    </citation>
    <scope>NUCLEOTIDE SEQUENCE</scope>
    <source>
        <strain evidence="2">Duluth1</strain>
        <tissue evidence="2">Whole animal</tissue>
    </source>
</reference>
<proteinExistence type="predicted"/>